<dbReference type="CDD" id="cd00067">
    <property type="entry name" value="GAL4"/>
    <property type="match status" value="1"/>
</dbReference>
<protein>
    <recommendedName>
        <fullName evidence="7">Zn(2)-C6 fungal-type domain-containing protein</fullName>
    </recommendedName>
</protein>
<feature type="domain" description="Zn(2)-C6 fungal-type" evidence="7">
    <location>
        <begin position="23"/>
        <end position="51"/>
    </location>
</feature>
<evidence type="ECO:0000256" key="2">
    <source>
        <dbReference type="ARBA" id="ARBA00022833"/>
    </source>
</evidence>
<dbReference type="InterPro" id="IPR001138">
    <property type="entry name" value="Zn2Cys6_DnaBD"/>
</dbReference>
<dbReference type="GO" id="GO:0000981">
    <property type="term" value="F:DNA-binding transcription factor activity, RNA polymerase II-specific"/>
    <property type="evidence" value="ECO:0007669"/>
    <property type="project" value="InterPro"/>
</dbReference>
<dbReference type="OrthoDB" id="3598904at2759"/>
<evidence type="ECO:0000313" key="8">
    <source>
        <dbReference type="EMBL" id="KAH7108812.1"/>
    </source>
</evidence>
<dbReference type="InterPro" id="IPR052360">
    <property type="entry name" value="Transcr_Regulatory_Proteins"/>
</dbReference>
<dbReference type="PANTHER" id="PTHR36206:SF12">
    <property type="entry name" value="ASPERCRYPTIN BIOSYNTHESIS CLUSTER-SPECIFIC TRANSCRIPTION REGULATOR ATNN-RELATED"/>
    <property type="match status" value="1"/>
</dbReference>
<accession>A0A9P9I6G2</accession>
<dbReference type="Proteomes" id="UP000738349">
    <property type="component" value="Unassembled WGS sequence"/>
</dbReference>
<dbReference type="AlphaFoldDB" id="A0A9P9I6G2"/>
<dbReference type="Gene3D" id="4.10.240.10">
    <property type="entry name" value="Zn(2)-C6 fungal-type DNA-binding domain"/>
    <property type="match status" value="1"/>
</dbReference>
<dbReference type="SUPFAM" id="SSF57701">
    <property type="entry name" value="Zn2/Cys6 DNA-binding domain"/>
    <property type="match status" value="1"/>
</dbReference>
<dbReference type="SMART" id="SM00066">
    <property type="entry name" value="GAL4"/>
    <property type="match status" value="1"/>
</dbReference>
<dbReference type="PANTHER" id="PTHR36206">
    <property type="entry name" value="ASPERCRYPTIN BIOSYNTHESIS CLUSTER-SPECIFIC TRANSCRIPTION REGULATOR ATNN-RELATED"/>
    <property type="match status" value="1"/>
</dbReference>
<keyword evidence="2" id="KW-0862">Zinc</keyword>
<dbReference type="GO" id="GO:0003677">
    <property type="term" value="F:DNA binding"/>
    <property type="evidence" value="ECO:0007669"/>
    <property type="project" value="UniProtKB-KW"/>
</dbReference>
<sequence>MPPTAETSYPLRKRAKHTRSKLGCGVCRTRRVRCDRTRPACERCTKTGRQCDGYPLSEPTESTALTQRKPLAPSLPSCSLLRPRLDIALDAQECRALDYFRTKAAPELCVFFESDLWSNLVLRISRREACGRQIIHTSHASSNSTPSPPTTRQRAINEYGQGIIFLNAHISAQGWASLEITLLCSILCVTFEWLRGDLVAAHTHLCSSMSIMSQWNDSKRSSINRTSPSSPGGHMIRTRLGQLWTSLLFQARTTPTSSLQHARTVLDVLLTRRGKPWDIACRLTVLHRITEWSQNFTAFLVTQEARERERAQATILKLWHRTAHPLFVSSFSSDEIYFDGFLEEFTDVVTKTGELLLSPTIQFSVDIGIVPLLFYVALKCRHPHVRRRAVDMLQAAPRREAVRDSMGAASVVEEIVTDVERRMVRIKTLQQGC</sequence>
<evidence type="ECO:0000256" key="3">
    <source>
        <dbReference type="ARBA" id="ARBA00023015"/>
    </source>
</evidence>
<dbReference type="EMBL" id="JAGMUV010000058">
    <property type="protein sequence ID" value="KAH7108812.1"/>
    <property type="molecule type" value="Genomic_DNA"/>
</dbReference>
<dbReference type="InterPro" id="IPR036864">
    <property type="entry name" value="Zn2-C6_fun-type_DNA-bd_sf"/>
</dbReference>
<keyword evidence="5" id="KW-0804">Transcription</keyword>
<evidence type="ECO:0000313" key="9">
    <source>
        <dbReference type="Proteomes" id="UP000738349"/>
    </source>
</evidence>
<keyword evidence="9" id="KW-1185">Reference proteome</keyword>
<dbReference type="GO" id="GO:0008270">
    <property type="term" value="F:zinc ion binding"/>
    <property type="evidence" value="ECO:0007669"/>
    <property type="project" value="InterPro"/>
</dbReference>
<proteinExistence type="predicted"/>
<keyword evidence="1" id="KW-0479">Metal-binding</keyword>
<name>A0A9P9I6G2_9HYPO</name>
<organism evidence="8 9">
    <name type="scientific">Dactylonectria macrodidyma</name>
    <dbReference type="NCBI Taxonomy" id="307937"/>
    <lineage>
        <taxon>Eukaryota</taxon>
        <taxon>Fungi</taxon>
        <taxon>Dikarya</taxon>
        <taxon>Ascomycota</taxon>
        <taxon>Pezizomycotina</taxon>
        <taxon>Sordariomycetes</taxon>
        <taxon>Hypocreomycetidae</taxon>
        <taxon>Hypocreales</taxon>
        <taxon>Nectriaceae</taxon>
        <taxon>Dactylonectria</taxon>
    </lineage>
</organism>
<reference evidence="8" key="1">
    <citation type="journal article" date="2021" name="Nat. Commun.">
        <title>Genetic determinants of endophytism in the Arabidopsis root mycobiome.</title>
        <authorList>
            <person name="Mesny F."/>
            <person name="Miyauchi S."/>
            <person name="Thiergart T."/>
            <person name="Pickel B."/>
            <person name="Atanasova L."/>
            <person name="Karlsson M."/>
            <person name="Huettel B."/>
            <person name="Barry K.W."/>
            <person name="Haridas S."/>
            <person name="Chen C."/>
            <person name="Bauer D."/>
            <person name="Andreopoulos W."/>
            <person name="Pangilinan J."/>
            <person name="LaButti K."/>
            <person name="Riley R."/>
            <person name="Lipzen A."/>
            <person name="Clum A."/>
            <person name="Drula E."/>
            <person name="Henrissat B."/>
            <person name="Kohler A."/>
            <person name="Grigoriev I.V."/>
            <person name="Martin F.M."/>
            <person name="Hacquard S."/>
        </authorList>
    </citation>
    <scope>NUCLEOTIDE SEQUENCE</scope>
    <source>
        <strain evidence="8">MPI-CAGE-AT-0147</strain>
    </source>
</reference>
<evidence type="ECO:0000256" key="1">
    <source>
        <dbReference type="ARBA" id="ARBA00022723"/>
    </source>
</evidence>
<evidence type="ECO:0000256" key="6">
    <source>
        <dbReference type="ARBA" id="ARBA00023242"/>
    </source>
</evidence>
<dbReference type="PROSITE" id="PS50048">
    <property type="entry name" value="ZN2_CY6_FUNGAL_2"/>
    <property type="match status" value="1"/>
</dbReference>
<keyword evidence="4" id="KW-0238">DNA-binding</keyword>
<comment type="caution">
    <text evidence="8">The sequence shown here is derived from an EMBL/GenBank/DDBJ whole genome shotgun (WGS) entry which is preliminary data.</text>
</comment>
<dbReference type="Pfam" id="PF00172">
    <property type="entry name" value="Zn_clus"/>
    <property type="match status" value="1"/>
</dbReference>
<evidence type="ECO:0000256" key="5">
    <source>
        <dbReference type="ARBA" id="ARBA00023163"/>
    </source>
</evidence>
<evidence type="ECO:0000256" key="4">
    <source>
        <dbReference type="ARBA" id="ARBA00023125"/>
    </source>
</evidence>
<evidence type="ECO:0000259" key="7">
    <source>
        <dbReference type="PROSITE" id="PS50048"/>
    </source>
</evidence>
<dbReference type="PROSITE" id="PS00463">
    <property type="entry name" value="ZN2_CY6_FUNGAL_1"/>
    <property type="match status" value="1"/>
</dbReference>
<keyword evidence="6" id="KW-0539">Nucleus</keyword>
<keyword evidence="3" id="KW-0805">Transcription regulation</keyword>
<gene>
    <name evidence="8" type="ORF">EDB81DRAFT_849469</name>
</gene>